<dbReference type="Pfam" id="PF07898">
    <property type="entry name" value="DUF1676"/>
    <property type="match status" value="2"/>
</dbReference>
<feature type="signal peptide" evidence="2">
    <location>
        <begin position="1"/>
        <end position="20"/>
    </location>
</feature>
<keyword evidence="1" id="KW-0812">Transmembrane</keyword>
<name>A0A3L8DFS3_OOCBI</name>
<dbReference type="GO" id="GO:0016020">
    <property type="term" value="C:membrane"/>
    <property type="evidence" value="ECO:0007669"/>
    <property type="project" value="TreeGrafter"/>
</dbReference>
<reference evidence="3" key="2">
    <citation type="submission" date="2018-07" db="EMBL/GenBank/DDBJ databases">
        <authorList>
            <person name="Mckenzie S.K."/>
            <person name="Kronauer D.J.C."/>
        </authorList>
    </citation>
    <scope>NUCLEOTIDE SEQUENCE</scope>
    <source>
        <strain evidence="3">Clonal line C1</strain>
    </source>
</reference>
<evidence type="ECO:0000256" key="2">
    <source>
        <dbReference type="SAM" id="SignalP"/>
    </source>
</evidence>
<gene>
    <name evidence="3" type="ORF">DMN91_009105</name>
</gene>
<organism evidence="3">
    <name type="scientific">Ooceraea biroi</name>
    <name type="common">Clonal raider ant</name>
    <name type="synonym">Cerapachys biroi</name>
    <dbReference type="NCBI Taxonomy" id="2015173"/>
    <lineage>
        <taxon>Eukaryota</taxon>
        <taxon>Metazoa</taxon>
        <taxon>Ecdysozoa</taxon>
        <taxon>Arthropoda</taxon>
        <taxon>Hexapoda</taxon>
        <taxon>Insecta</taxon>
        <taxon>Pterygota</taxon>
        <taxon>Neoptera</taxon>
        <taxon>Endopterygota</taxon>
        <taxon>Hymenoptera</taxon>
        <taxon>Apocrita</taxon>
        <taxon>Aculeata</taxon>
        <taxon>Formicoidea</taxon>
        <taxon>Formicidae</taxon>
        <taxon>Dorylinae</taxon>
        <taxon>Ooceraea</taxon>
    </lineage>
</organism>
<keyword evidence="2" id="KW-0732">Signal</keyword>
<proteinExistence type="predicted"/>
<dbReference type="PANTHER" id="PTHR21879:SF22">
    <property type="entry name" value="FI03362P-RELATED"/>
    <property type="match status" value="1"/>
</dbReference>
<feature type="chain" id="PRO_5018218741" description="Osiris" evidence="2">
    <location>
        <begin position="21"/>
        <end position="575"/>
    </location>
</feature>
<comment type="caution">
    <text evidence="3">The sequence shown here is derived from an EMBL/GenBank/DDBJ whole genome shotgun (WGS) entry which is preliminary data.</text>
</comment>
<sequence>MAKDLVTLLWLSAALTAVLALPTSDKTTGSDNDLMASIYADCLKKESISCIKYKVFTYVDKMLADKEDITLSEGITVVKTSNAEEGAPRSIESSDLDTLLFDRLGRFLRTHTVKVDLKGSDILGAIESVGRSFEDYSDNAVESRGKKKKAQKILGPLMMAMAMKAAALLPLALGAIAMIAGKALLVGKIALVISAIIGLKKLLGSQQKHVTYEVVSHPHHSSSHVVSHDDGGHGGGFGGGDYGGGYGGGGGGSSGHGWARSLPQDAHEIAYRAHQPQEDCYKLDSRSSHEQLWRTELAEIIPSSSSSSSVIRGIHFTKMKRFAHYYACLAVLLTTASARSAETNPTSNSINEQQTARSSSNGVLGELRQVYQVYKECAGAELSPCLKLKLLTAIDRVSRNAQLNVADGITLVQDESTTNESEPERSLQEIEANLPRALKDKEDALNSMIFDKIVKFFQSHTLKLKLPNVEELQRSLTEEGRKKKNRMGGLLAIPLLIGGTLVPLALGALAMLAGKALIVSKLALVLASIIGLKKLVSGHDHGHEVIQVGGGGHGSSGWARSGHELAYSAYKPPST</sequence>
<evidence type="ECO:0000256" key="1">
    <source>
        <dbReference type="SAM" id="Phobius"/>
    </source>
</evidence>
<dbReference type="OrthoDB" id="6620280at2759"/>
<keyword evidence="1" id="KW-1133">Transmembrane helix</keyword>
<feature type="transmembrane region" description="Helical" evidence="1">
    <location>
        <begin position="490"/>
        <end position="512"/>
    </location>
</feature>
<evidence type="ECO:0008006" key="4">
    <source>
        <dbReference type="Google" id="ProtNLM"/>
    </source>
</evidence>
<reference evidence="3" key="1">
    <citation type="journal article" date="2018" name="Genome Res.">
        <title>The genomic architecture and molecular evolution of ant odorant receptors.</title>
        <authorList>
            <person name="McKenzie S.K."/>
            <person name="Kronauer D.J.C."/>
        </authorList>
    </citation>
    <scope>NUCLEOTIDE SEQUENCE [LARGE SCALE GENOMIC DNA]</scope>
    <source>
        <strain evidence="3">Clonal line C1</strain>
    </source>
</reference>
<evidence type="ECO:0000313" key="3">
    <source>
        <dbReference type="EMBL" id="RLU18748.1"/>
    </source>
</evidence>
<dbReference type="Proteomes" id="UP000279307">
    <property type="component" value="Chromosome 9"/>
</dbReference>
<dbReference type="EMBL" id="QOIP01000009">
    <property type="protein sequence ID" value="RLU18748.1"/>
    <property type="molecule type" value="Genomic_DNA"/>
</dbReference>
<protein>
    <recommendedName>
        <fullName evidence="4">Osiris</fullName>
    </recommendedName>
</protein>
<accession>A0A3L8DFS3</accession>
<feature type="transmembrane region" description="Helical" evidence="1">
    <location>
        <begin position="168"/>
        <end position="199"/>
    </location>
</feature>
<dbReference type="InterPro" id="IPR012464">
    <property type="entry name" value="DUF1676"/>
</dbReference>
<dbReference type="AlphaFoldDB" id="A0A3L8DFS3"/>
<keyword evidence="1" id="KW-0472">Membrane</keyword>
<dbReference type="PANTHER" id="PTHR21879">
    <property type="entry name" value="FI03362P-RELATED-RELATED"/>
    <property type="match status" value="1"/>
</dbReference>